<dbReference type="InterPro" id="IPR013083">
    <property type="entry name" value="Znf_RING/FYVE/PHD"/>
</dbReference>
<dbReference type="PANTHER" id="PTHR24007">
    <property type="entry name" value="BRCA1-ASSOCIATED PROTEIN"/>
    <property type="match status" value="1"/>
</dbReference>
<dbReference type="OrthoDB" id="273556at2759"/>
<dbReference type="Pfam" id="PF02148">
    <property type="entry name" value="zf-UBP"/>
    <property type="match status" value="1"/>
</dbReference>
<dbReference type="GO" id="GO:0007265">
    <property type="term" value="P:Ras protein signal transduction"/>
    <property type="evidence" value="ECO:0007669"/>
    <property type="project" value="TreeGrafter"/>
</dbReference>
<dbReference type="InterPro" id="IPR047243">
    <property type="entry name" value="RING-H2_BRAP2"/>
</dbReference>
<accession>A0A3M7SX51</accession>
<evidence type="ECO:0000259" key="7">
    <source>
        <dbReference type="PROSITE" id="PS50089"/>
    </source>
</evidence>
<dbReference type="GO" id="GO:0061630">
    <property type="term" value="F:ubiquitin protein ligase activity"/>
    <property type="evidence" value="ECO:0007669"/>
    <property type="project" value="TreeGrafter"/>
</dbReference>
<dbReference type="SMART" id="SM00290">
    <property type="entry name" value="ZnF_UBP"/>
    <property type="match status" value="1"/>
</dbReference>
<dbReference type="AlphaFoldDB" id="A0A3M7SX51"/>
<evidence type="ECO:0000256" key="1">
    <source>
        <dbReference type="ARBA" id="ARBA00022723"/>
    </source>
</evidence>
<keyword evidence="10" id="KW-1185">Reference proteome</keyword>
<keyword evidence="2 4" id="KW-0863">Zinc-finger</keyword>
<dbReference type="GO" id="GO:0008270">
    <property type="term" value="F:zinc ion binding"/>
    <property type="evidence" value="ECO:0007669"/>
    <property type="project" value="UniProtKB-KW"/>
</dbReference>
<evidence type="ECO:0000313" key="10">
    <source>
        <dbReference type="Proteomes" id="UP000276133"/>
    </source>
</evidence>
<evidence type="ECO:0000256" key="6">
    <source>
        <dbReference type="SAM" id="MobiDB-lite"/>
    </source>
</evidence>
<keyword evidence="5" id="KW-0175">Coiled coil</keyword>
<dbReference type="Pfam" id="PF13639">
    <property type="entry name" value="zf-RING_2"/>
    <property type="match status" value="1"/>
</dbReference>
<dbReference type="SUPFAM" id="SSF57850">
    <property type="entry name" value="RING/U-box"/>
    <property type="match status" value="1"/>
</dbReference>
<dbReference type="CDD" id="cd16457">
    <property type="entry name" value="RING-H2_BRAP2"/>
    <property type="match status" value="1"/>
</dbReference>
<gene>
    <name evidence="9" type="ORF">BpHYR1_009346</name>
</gene>
<dbReference type="InterPro" id="IPR001841">
    <property type="entry name" value="Znf_RING"/>
</dbReference>
<feature type="coiled-coil region" evidence="5">
    <location>
        <begin position="471"/>
        <end position="590"/>
    </location>
</feature>
<evidence type="ECO:0000313" key="9">
    <source>
        <dbReference type="EMBL" id="RNA40326.1"/>
    </source>
</evidence>
<feature type="compositionally biased region" description="Low complexity" evidence="6">
    <location>
        <begin position="627"/>
        <end position="637"/>
    </location>
</feature>
<dbReference type="STRING" id="10195.A0A3M7SX51"/>
<feature type="region of interest" description="Disordered" evidence="6">
    <location>
        <begin position="621"/>
        <end position="644"/>
    </location>
</feature>
<dbReference type="SMART" id="SM00184">
    <property type="entry name" value="RING"/>
    <property type="match status" value="1"/>
</dbReference>
<dbReference type="InterPro" id="IPR011422">
    <property type="entry name" value="BRAP2/ETP1_RRM"/>
</dbReference>
<dbReference type="PROSITE" id="PS50271">
    <property type="entry name" value="ZF_UBP"/>
    <property type="match status" value="1"/>
</dbReference>
<comment type="caution">
    <text evidence="9">The sequence shown here is derived from an EMBL/GenBank/DDBJ whole genome shotgun (WGS) entry which is preliminary data.</text>
</comment>
<dbReference type="PANTHER" id="PTHR24007:SF7">
    <property type="entry name" value="BRCA1-ASSOCIATED PROTEIN"/>
    <property type="match status" value="1"/>
</dbReference>
<protein>
    <submittedName>
        <fullName evidence="9">BRCA1-associated</fullName>
    </submittedName>
</protein>
<dbReference type="Proteomes" id="UP000276133">
    <property type="component" value="Unassembled WGS sequence"/>
</dbReference>
<evidence type="ECO:0000256" key="4">
    <source>
        <dbReference type="PROSITE-ProRule" id="PRU00502"/>
    </source>
</evidence>
<dbReference type="EMBL" id="REGN01000652">
    <property type="protein sequence ID" value="RNA40326.1"/>
    <property type="molecule type" value="Genomic_DNA"/>
</dbReference>
<name>A0A3M7SX51_BRAPC</name>
<reference evidence="9 10" key="1">
    <citation type="journal article" date="2018" name="Sci. Rep.">
        <title>Genomic signatures of local adaptation to the degree of environmental predictability in rotifers.</title>
        <authorList>
            <person name="Franch-Gras L."/>
            <person name="Hahn C."/>
            <person name="Garcia-Roger E.M."/>
            <person name="Carmona M.J."/>
            <person name="Serra M."/>
            <person name="Gomez A."/>
        </authorList>
    </citation>
    <scope>NUCLEOTIDE SEQUENCE [LARGE SCALE GENOMIC DNA]</scope>
    <source>
        <strain evidence="9">HYR1</strain>
    </source>
</reference>
<dbReference type="InterPro" id="IPR001607">
    <property type="entry name" value="Znf_UBP"/>
</dbReference>
<keyword evidence="3" id="KW-0862">Zinc</keyword>
<dbReference type="Pfam" id="PF07576">
    <property type="entry name" value="BRAP2"/>
    <property type="match status" value="1"/>
</dbReference>
<dbReference type="Gene3D" id="3.30.40.10">
    <property type="entry name" value="Zinc/RING finger domain, C3HC4 (zinc finger)"/>
    <property type="match status" value="2"/>
</dbReference>
<evidence type="ECO:0000256" key="5">
    <source>
        <dbReference type="SAM" id="Coils"/>
    </source>
</evidence>
<organism evidence="9 10">
    <name type="scientific">Brachionus plicatilis</name>
    <name type="common">Marine rotifer</name>
    <name type="synonym">Brachionus muelleri</name>
    <dbReference type="NCBI Taxonomy" id="10195"/>
    <lineage>
        <taxon>Eukaryota</taxon>
        <taxon>Metazoa</taxon>
        <taxon>Spiralia</taxon>
        <taxon>Gnathifera</taxon>
        <taxon>Rotifera</taxon>
        <taxon>Eurotatoria</taxon>
        <taxon>Monogononta</taxon>
        <taxon>Pseudotrocha</taxon>
        <taxon>Ploima</taxon>
        <taxon>Brachionidae</taxon>
        <taxon>Brachionus</taxon>
    </lineage>
</organism>
<dbReference type="GO" id="GO:0016567">
    <property type="term" value="P:protein ubiquitination"/>
    <property type="evidence" value="ECO:0007669"/>
    <property type="project" value="TreeGrafter"/>
</dbReference>
<proteinExistence type="predicted"/>
<feature type="domain" description="RING-type" evidence="7">
    <location>
        <begin position="321"/>
        <end position="361"/>
    </location>
</feature>
<evidence type="ECO:0000256" key="3">
    <source>
        <dbReference type="ARBA" id="ARBA00022833"/>
    </source>
</evidence>
<evidence type="ECO:0000256" key="2">
    <source>
        <dbReference type="ARBA" id="ARBA00022771"/>
    </source>
</evidence>
<feature type="domain" description="UBP-type" evidence="8">
    <location>
        <begin position="358"/>
        <end position="450"/>
    </location>
</feature>
<dbReference type="GO" id="GO:0005737">
    <property type="term" value="C:cytoplasm"/>
    <property type="evidence" value="ECO:0007669"/>
    <property type="project" value="TreeGrafter"/>
</dbReference>
<evidence type="ECO:0000259" key="8">
    <source>
        <dbReference type="PROSITE" id="PS50271"/>
    </source>
</evidence>
<keyword evidence="1" id="KW-0479">Metal-binding</keyword>
<dbReference type="PROSITE" id="PS50089">
    <property type="entry name" value="ZF_RING_2"/>
    <property type="match status" value="1"/>
</dbReference>
<sequence>MKDEVISKTTLKKTENQPKQISLVIIRLELDDINNQDSQPSDTTYDLTPIEQIKETYNYNSDFKASKIIDLAKESINQFIGRRESRYMIIETFNFEKMFKQNTFDNPDVETNSMTMQTALETAYSDWNREKKHSILVPENTDEEHDKIKPVVIQEDSNKNDNRTSELSFYYGNPTVDIVKGFIHIYRDKDLTPIEVSESSKIAPSSTVTTSSTVHQSELLCMIAIPAKINCNELLDFLKPFSDTIVYMRIVRDTFPNQYMTLIKFKTQKDADEFFIHNNNKPFNSIEETVCHLVYVAKIEALTSSKGASLPIPGYIELPNCSICLEKMDEPLNGIITILCNHSFHANCLSKWGDTCCPICRYNQTPDYTMENACSECGAHETLWICLICGHIGCGRYVQGHAFKHFQYTNHNYSMLLGCNKVWDYTADNYVHRLVQNKADGKLVQFDENGREVQQDEKMESITLEYTYLLTSQLESQRAYYEEKINRMQDKYELQMSDLEKKTIQTEEENLRLKDNLHQLTKEKSTYEKKCSTMNVKLSKIQLELSEEKEMNKCLSSNQEAYQNKLSKLEENLKKLSQDKDSEIQDLRSQLSDIMFYLDAQNKISHVKNVSKEEIEQSHVVIQQDQAAAAGSSTTKSSNRRRKR</sequence>